<dbReference type="SUPFAM" id="SSF81324">
    <property type="entry name" value="Voltage-gated potassium channels"/>
    <property type="match status" value="1"/>
</dbReference>
<keyword evidence="4" id="KW-1185">Reference proteome</keyword>
<keyword evidence="1" id="KW-0677">Repeat</keyword>
<name>A0A8H4A2Z1_GIGMA</name>
<dbReference type="InterPro" id="IPR024862">
    <property type="entry name" value="TRPV"/>
</dbReference>
<keyword evidence="2" id="KW-0472">Membrane</keyword>
<dbReference type="AlphaFoldDB" id="A0A8H4A2Z1"/>
<evidence type="ECO:0000313" key="3">
    <source>
        <dbReference type="EMBL" id="KAF0412146.1"/>
    </source>
</evidence>
<sequence>MEDTYIPIDDHDTHNGKQEEFITHDREQVTMITCSPNMKYIVTWSDMDKSAVFWRVSDNQQKLEPENKFSLKNNKQHKNYDKYFVYSKYIECQNNHSNIFGNIRNYLTVSDDKFVSMPISEEKDKIKVVIKDDVSEIKYVEMIKVGVFNFGTKKIVSLKLPHSEIIVETLAFLDGNNLDENKLIIISKEPLYRIYIFTREDDEFIHKSTIKVESYDEKIFLSNGKLFIYHEKLGSITKWDINTSKFEAYFLFDNSISVDNMKLSDNGVLLFVYGKKLDDKNPYQYISIYSADRGIRLTTCKYNKTVKVDAVYLIAPDIGARLLIVYHKSYRKNDDNYRCSICNPFAPFIPYKSYVKVNNENDLFKDFDVKFDNKFENNFENKFIIKYDKIVGFNNTGTLVIKDLIKDLIRDLIKDLIKDSEPNYNDLIFYLRNKLKDFNTYKKIYKKPHIFLTAKFKNDKTKSNTIQIVPEIYINSGKKVEEFVEECGCLDNDDLVMVTSLGVLIWTFNTKENKIELNYFWDDENNSLDWKSKEIINLFYDIDEENFGERKFDIKKLKKKKSYFFPTPSYIKDEETLLRKLFNGCIKQIEDDDETLNSQIFEIFSQSIFEIYKKNPSFFDNFFIKISLLCILKVISNFEPSKTDPQIFIMFPLPNFAAYDENEEDGFLKKLFKPKSSHFGKIDDSAFYNTWNGEALINFKWNTFGKKYYFVNWMIYIVFSGSFIIIATLLDNISWPCQKILLITTITLGFWHLQVEIRNLTFSYKEYFESLWNYIDLGAIISAIVTSIIWLINGSVSTGAITFTTLLLELKFIIYLRFIRCFGIYLAMIMNTADKVVAFLTLFGLIILAFAHSLHLLLRSEAFQDSGVNMFIQFGSSILAAYYMMVTGDSTPVSEWVSNENIIIMALMMIFSFFILTYLMNLFIGILGNLLGDNKDNHLAYLKLKKRNYKWFPYTFYYSVHIGEVYKLISYINSDDWEGSAKPIITKITKAIKDEKHESEFDKVKKMIDDVAKKRDQKQALEINKIKEMIDKIMKKLEIQSSEKHDN</sequence>
<organism evidence="3 4">
    <name type="scientific">Gigaspora margarita</name>
    <dbReference type="NCBI Taxonomy" id="4874"/>
    <lineage>
        <taxon>Eukaryota</taxon>
        <taxon>Fungi</taxon>
        <taxon>Fungi incertae sedis</taxon>
        <taxon>Mucoromycota</taxon>
        <taxon>Glomeromycotina</taxon>
        <taxon>Glomeromycetes</taxon>
        <taxon>Diversisporales</taxon>
        <taxon>Gigasporaceae</taxon>
        <taxon>Gigaspora</taxon>
    </lineage>
</organism>
<keyword evidence="2" id="KW-1133">Transmembrane helix</keyword>
<dbReference type="OrthoDB" id="2441454at2759"/>
<feature type="transmembrane region" description="Helical" evidence="2">
    <location>
        <begin position="708"/>
        <end position="730"/>
    </location>
</feature>
<evidence type="ECO:0000313" key="4">
    <source>
        <dbReference type="Proteomes" id="UP000439903"/>
    </source>
</evidence>
<dbReference type="SUPFAM" id="SSF69322">
    <property type="entry name" value="Tricorn protease domain 2"/>
    <property type="match status" value="1"/>
</dbReference>
<dbReference type="EMBL" id="WTPW01001821">
    <property type="protein sequence ID" value="KAF0412146.1"/>
    <property type="molecule type" value="Genomic_DNA"/>
</dbReference>
<keyword evidence="3" id="KW-0675">Receptor</keyword>
<feature type="transmembrane region" description="Helical" evidence="2">
    <location>
        <begin position="774"/>
        <end position="792"/>
    </location>
</feature>
<dbReference type="PANTHER" id="PTHR10582:SF2">
    <property type="entry name" value="INACTIVE"/>
    <property type="match status" value="1"/>
</dbReference>
<protein>
    <submittedName>
        <fullName evidence="3">Transient receptor potential cation channel subfamily a member 1-like</fullName>
    </submittedName>
</protein>
<dbReference type="PANTHER" id="PTHR10582">
    <property type="entry name" value="TRANSIENT RECEPTOR POTENTIAL ION CHANNEL PROTEIN"/>
    <property type="match status" value="1"/>
</dbReference>
<dbReference type="GO" id="GO:0005886">
    <property type="term" value="C:plasma membrane"/>
    <property type="evidence" value="ECO:0007669"/>
    <property type="project" value="TreeGrafter"/>
</dbReference>
<reference evidence="3 4" key="1">
    <citation type="journal article" date="2019" name="Environ. Microbiol.">
        <title>At the nexus of three kingdoms: the genome of the mycorrhizal fungus Gigaspora margarita provides insights into plant, endobacterial and fungal interactions.</title>
        <authorList>
            <person name="Venice F."/>
            <person name="Ghignone S."/>
            <person name="Salvioli di Fossalunga A."/>
            <person name="Amselem J."/>
            <person name="Novero M."/>
            <person name="Xianan X."/>
            <person name="Sedzielewska Toro K."/>
            <person name="Morin E."/>
            <person name="Lipzen A."/>
            <person name="Grigoriev I.V."/>
            <person name="Henrissat B."/>
            <person name="Martin F.M."/>
            <person name="Bonfante P."/>
        </authorList>
    </citation>
    <scope>NUCLEOTIDE SEQUENCE [LARGE SCALE GENOMIC DNA]</scope>
    <source>
        <strain evidence="3 4">BEG34</strain>
    </source>
</reference>
<feature type="transmembrane region" description="Helical" evidence="2">
    <location>
        <begin position="902"/>
        <end position="927"/>
    </location>
</feature>
<feature type="transmembrane region" description="Helical" evidence="2">
    <location>
        <begin position="870"/>
        <end position="886"/>
    </location>
</feature>
<dbReference type="GO" id="GO:0005216">
    <property type="term" value="F:monoatomic ion channel activity"/>
    <property type="evidence" value="ECO:0007669"/>
    <property type="project" value="InterPro"/>
</dbReference>
<evidence type="ECO:0000256" key="1">
    <source>
        <dbReference type="ARBA" id="ARBA00022737"/>
    </source>
</evidence>
<feature type="transmembrane region" description="Helical" evidence="2">
    <location>
        <begin position="836"/>
        <end position="858"/>
    </location>
</feature>
<dbReference type="Proteomes" id="UP000439903">
    <property type="component" value="Unassembled WGS sequence"/>
</dbReference>
<gene>
    <name evidence="3" type="ORF">F8M41_007995</name>
</gene>
<keyword evidence="2" id="KW-0812">Transmembrane</keyword>
<proteinExistence type="predicted"/>
<feature type="transmembrane region" description="Helical" evidence="2">
    <location>
        <begin position="737"/>
        <end position="754"/>
    </location>
</feature>
<comment type="caution">
    <text evidence="3">The sequence shown here is derived from an EMBL/GenBank/DDBJ whole genome shotgun (WGS) entry which is preliminary data.</text>
</comment>
<accession>A0A8H4A2Z1</accession>
<evidence type="ECO:0000256" key="2">
    <source>
        <dbReference type="SAM" id="Phobius"/>
    </source>
</evidence>
<dbReference type="GO" id="GO:0098703">
    <property type="term" value="P:calcium ion import across plasma membrane"/>
    <property type="evidence" value="ECO:0007669"/>
    <property type="project" value="TreeGrafter"/>
</dbReference>